<dbReference type="InterPro" id="IPR036397">
    <property type="entry name" value="RNaseH_sf"/>
</dbReference>
<evidence type="ECO:0000259" key="1">
    <source>
        <dbReference type="Pfam" id="PF13456"/>
    </source>
</evidence>
<comment type="caution">
    <text evidence="2">The sequence shown here is derived from an EMBL/GenBank/DDBJ whole genome shotgun (WGS) entry which is preliminary data.</text>
</comment>
<evidence type="ECO:0000313" key="2">
    <source>
        <dbReference type="EMBL" id="RDX64265.1"/>
    </source>
</evidence>
<accession>A0A371EE01</accession>
<sequence>MTHQSAKDVKLEADSDKWKARLDYTNNMVEYEACTIGITMAIEHQVKRLKVFGDSALVIYQLHREWETRNPKLIPYHSHVKAMGKQFDEILFHYVPQDEN</sequence>
<dbReference type="InterPro" id="IPR002156">
    <property type="entry name" value="RNaseH_domain"/>
</dbReference>
<proteinExistence type="predicted"/>
<feature type="non-terminal residue" evidence="2">
    <location>
        <position position="1"/>
    </location>
</feature>
<feature type="domain" description="RNase H type-1" evidence="1">
    <location>
        <begin position="24"/>
        <end position="100"/>
    </location>
</feature>
<dbReference type="SUPFAM" id="SSF53098">
    <property type="entry name" value="Ribonuclease H-like"/>
    <property type="match status" value="1"/>
</dbReference>
<dbReference type="PANTHER" id="PTHR46387:SF5">
    <property type="entry name" value="DNA POLYMERASE (REVERSE TRANSCRIPTASE), RIBONUCLEASE H, PUTATIVE-RELATED"/>
    <property type="match status" value="1"/>
</dbReference>
<organism evidence="2 3">
    <name type="scientific">Mucuna pruriens</name>
    <name type="common">Velvet bean</name>
    <name type="synonym">Dolichos pruriens</name>
    <dbReference type="NCBI Taxonomy" id="157652"/>
    <lineage>
        <taxon>Eukaryota</taxon>
        <taxon>Viridiplantae</taxon>
        <taxon>Streptophyta</taxon>
        <taxon>Embryophyta</taxon>
        <taxon>Tracheophyta</taxon>
        <taxon>Spermatophyta</taxon>
        <taxon>Magnoliopsida</taxon>
        <taxon>eudicotyledons</taxon>
        <taxon>Gunneridae</taxon>
        <taxon>Pentapetalae</taxon>
        <taxon>rosids</taxon>
        <taxon>fabids</taxon>
        <taxon>Fabales</taxon>
        <taxon>Fabaceae</taxon>
        <taxon>Papilionoideae</taxon>
        <taxon>50 kb inversion clade</taxon>
        <taxon>NPAAA clade</taxon>
        <taxon>indigoferoid/millettioid clade</taxon>
        <taxon>Phaseoleae</taxon>
        <taxon>Mucuna</taxon>
    </lineage>
</organism>
<protein>
    <recommendedName>
        <fullName evidence="1">RNase H type-1 domain-containing protein</fullName>
    </recommendedName>
</protein>
<dbReference type="PANTHER" id="PTHR46387">
    <property type="entry name" value="POLYNUCLEOTIDYL TRANSFERASE, RIBONUCLEASE H-LIKE SUPERFAMILY PROTEIN"/>
    <property type="match status" value="1"/>
</dbReference>
<dbReference type="Proteomes" id="UP000257109">
    <property type="component" value="Unassembled WGS sequence"/>
</dbReference>
<dbReference type="GO" id="GO:0003676">
    <property type="term" value="F:nucleic acid binding"/>
    <property type="evidence" value="ECO:0007669"/>
    <property type="project" value="InterPro"/>
</dbReference>
<keyword evidence="3" id="KW-1185">Reference proteome</keyword>
<dbReference type="OrthoDB" id="995897at2759"/>
<dbReference type="STRING" id="157652.A0A371EE01"/>
<dbReference type="GO" id="GO:0004523">
    <property type="term" value="F:RNA-DNA hybrid ribonuclease activity"/>
    <property type="evidence" value="ECO:0007669"/>
    <property type="project" value="InterPro"/>
</dbReference>
<dbReference type="Gene3D" id="3.30.420.10">
    <property type="entry name" value="Ribonuclease H-like superfamily/Ribonuclease H"/>
    <property type="match status" value="1"/>
</dbReference>
<name>A0A371EE01_MUCPR</name>
<gene>
    <name evidence="2" type="ORF">CR513_57189</name>
</gene>
<dbReference type="AlphaFoldDB" id="A0A371EE01"/>
<dbReference type="InterPro" id="IPR012337">
    <property type="entry name" value="RNaseH-like_sf"/>
</dbReference>
<dbReference type="Pfam" id="PF13456">
    <property type="entry name" value="RVT_3"/>
    <property type="match status" value="1"/>
</dbReference>
<evidence type="ECO:0000313" key="3">
    <source>
        <dbReference type="Proteomes" id="UP000257109"/>
    </source>
</evidence>
<dbReference type="EMBL" id="QJKJ01014461">
    <property type="protein sequence ID" value="RDX64265.1"/>
    <property type="molecule type" value="Genomic_DNA"/>
</dbReference>
<reference evidence="2" key="1">
    <citation type="submission" date="2018-05" db="EMBL/GenBank/DDBJ databases">
        <title>Draft genome of Mucuna pruriens seed.</title>
        <authorList>
            <person name="Nnadi N.E."/>
            <person name="Vos R."/>
            <person name="Hasami M.H."/>
            <person name="Devisetty U.K."/>
            <person name="Aguiy J.C."/>
        </authorList>
    </citation>
    <scope>NUCLEOTIDE SEQUENCE [LARGE SCALE GENOMIC DNA]</scope>
    <source>
        <strain evidence="2">JCA_2017</strain>
    </source>
</reference>